<evidence type="ECO:0000313" key="6">
    <source>
        <dbReference type="EMBL" id="PZX15278.1"/>
    </source>
</evidence>
<comment type="caution">
    <text evidence="6">The sequence shown here is derived from an EMBL/GenBank/DDBJ whole genome shotgun (WGS) entry which is preliminary data.</text>
</comment>
<dbReference type="EMBL" id="QKZL01000010">
    <property type="protein sequence ID" value="PZX15278.1"/>
    <property type="molecule type" value="Genomic_DNA"/>
</dbReference>
<dbReference type="InterPro" id="IPR036390">
    <property type="entry name" value="WH_DNA-bd_sf"/>
</dbReference>
<gene>
    <name evidence="6" type="ORF">LX81_02581</name>
</gene>
<keyword evidence="2" id="KW-0805">Transcription regulation</keyword>
<dbReference type="SUPFAM" id="SSF53850">
    <property type="entry name" value="Periplasmic binding protein-like II"/>
    <property type="match status" value="1"/>
</dbReference>
<accession>A0A2W7N5F6</accession>
<dbReference type="Gene3D" id="3.40.190.290">
    <property type="match status" value="1"/>
</dbReference>
<dbReference type="InterPro" id="IPR058163">
    <property type="entry name" value="LysR-type_TF_proteobact-type"/>
</dbReference>
<dbReference type="SUPFAM" id="SSF46785">
    <property type="entry name" value="Winged helix' DNA-binding domain"/>
    <property type="match status" value="1"/>
</dbReference>
<keyword evidence="4" id="KW-0804">Transcription</keyword>
<evidence type="ECO:0000256" key="4">
    <source>
        <dbReference type="ARBA" id="ARBA00023163"/>
    </source>
</evidence>
<organism evidence="6 7">
    <name type="scientific">Palleronia aestuarii</name>
    <dbReference type="NCBI Taxonomy" id="568105"/>
    <lineage>
        <taxon>Bacteria</taxon>
        <taxon>Pseudomonadati</taxon>
        <taxon>Pseudomonadota</taxon>
        <taxon>Alphaproteobacteria</taxon>
        <taxon>Rhodobacterales</taxon>
        <taxon>Roseobacteraceae</taxon>
        <taxon>Palleronia</taxon>
    </lineage>
</organism>
<dbReference type="GO" id="GO:0003700">
    <property type="term" value="F:DNA-binding transcription factor activity"/>
    <property type="evidence" value="ECO:0007669"/>
    <property type="project" value="InterPro"/>
</dbReference>
<proteinExistence type="inferred from homology"/>
<dbReference type="PANTHER" id="PTHR30537:SF5">
    <property type="entry name" value="HTH-TYPE TRANSCRIPTIONAL ACTIVATOR TTDR-RELATED"/>
    <property type="match status" value="1"/>
</dbReference>
<name>A0A2W7N5F6_9RHOB</name>
<keyword evidence="7" id="KW-1185">Reference proteome</keyword>
<dbReference type="Proteomes" id="UP000248916">
    <property type="component" value="Unassembled WGS sequence"/>
</dbReference>
<dbReference type="InterPro" id="IPR000847">
    <property type="entry name" value="LysR_HTH_N"/>
</dbReference>
<reference evidence="6 7" key="1">
    <citation type="submission" date="2018-06" db="EMBL/GenBank/DDBJ databases">
        <title>Genomic Encyclopedia of Archaeal and Bacterial Type Strains, Phase II (KMG-II): from individual species to whole genera.</title>
        <authorList>
            <person name="Goeker M."/>
        </authorList>
    </citation>
    <scope>NUCLEOTIDE SEQUENCE [LARGE SCALE GENOMIC DNA]</scope>
    <source>
        <strain evidence="6 7">DSM 22009</strain>
    </source>
</reference>
<dbReference type="Gene3D" id="1.10.10.10">
    <property type="entry name" value="Winged helix-like DNA-binding domain superfamily/Winged helix DNA-binding domain"/>
    <property type="match status" value="1"/>
</dbReference>
<dbReference type="PANTHER" id="PTHR30537">
    <property type="entry name" value="HTH-TYPE TRANSCRIPTIONAL REGULATOR"/>
    <property type="match status" value="1"/>
</dbReference>
<dbReference type="Pfam" id="PF00126">
    <property type="entry name" value="HTH_1"/>
    <property type="match status" value="1"/>
</dbReference>
<dbReference type="InterPro" id="IPR036388">
    <property type="entry name" value="WH-like_DNA-bd_sf"/>
</dbReference>
<dbReference type="InterPro" id="IPR005119">
    <property type="entry name" value="LysR_subst-bd"/>
</dbReference>
<sequence>MPGRIGAAVSVIDQLLFSGRLIRRGSANTVFSMKNSVSHDDLSVFLTVVREGGFRAASRQLGLAPSKVSTTISRIEASLGLPLLIRTTRSVRMTEAGEALAERIAPHLAGLDAACAETAGAAGRVRGRLKLNVPGAVMPDILPRLLAAFHSRHPEVETEIVVENRLVDIVAAGCDAGIRYGDVVAKDMVSIPIGPRTQQIALAAAPGYLEAHGTPRAPADLARHDAIRYRLPGGPFLPWTLRDGARTITVEPVTRLVLSVDALDTGRAYARAGIGIIGAFHNWLRADFATGSLVPVLPDLWQRMDGPRLYYPSRFGSPALRAFIEFCRNGIDGNAPPDMPGPIRTEPP</sequence>
<dbReference type="GO" id="GO:0003677">
    <property type="term" value="F:DNA binding"/>
    <property type="evidence" value="ECO:0007669"/>
    <property type="project" value="UniProtKB-KW"/>
</dbReference>
<comment type="similarity">
    <text evidence="1">Belongs to the LysR transcriptional regulatory family.</text>
</comment>
<evidence type="ECO:0000313" key="7">
    <source>
        <dbReference type="Proteomes" id="UP000248916"/>
    </source>
</evidence>
<dbReference type="FunFam" id="1.10.10.10:FF:000001">
    <property type="entry name" value="LysR family transcriptional regulator"/>
    <property type="match status" value="1"/>
</dbReference>
<dbReference type="AlphaFoldDB" id="A0A2W7N5F6"/>
<protein>
    <submittedName>
        <fullName evidence="6">DNA-binding transcriptional LysR family regulator</fullName>
    </submittedName>
</protein>
<evidence type="ECO:0000259" key="5">
    <source>
        <dbReference type="PROSITE" id="PS50931"/>
    </source>
</evidence>
<evidence type="ECO:0000256" key="1">
    <source>
        <dbReference type="ARBA" id="ARBA00009437"/>
    </source>
</evidence>
<keyword evidence="3 6" id="KW-0238">DNA-binding</keyword>
<dbReference type="PROSITE" id="PS50931">
    <property type="entry name" value="HTH_LYSR"/>
    <property type="match status" value="1"/>
</dbReference>
<dbReference type="Pfam" id="PF03466">
    <property type="entry name" value="LysR_substrate"/>
    <property type="match status" value="1"/>
</dbReference>
<evidence type="ECO:0000256" key="3">
    <source>
        <dbReference type="ARBA" id="ARBA00023125"/>
    </source>
</evidence>
<evidence type="ECO:0000256" key="2">
    <source>
        <dbReference type="ARBA" id="ARBA00023015"/>
    </source>
</evidence>
<feature type="domain" description="HTH lysR-type" evidence="5">
    <location>
        <begin position="40"/>
        <end position="94"/>
    </location>
</feature>